<evidence type="ECO:0000259" key="8">
    <source>
        <dbReference type="Pfam" id="PF02889"/>
    </source>
</evidence>
<accession>A0A8S1HXM8</accession>
<sequence>MVRRKLGMVRCQWYDDHPLTVLPHLDESDANRLGPDLTVPLLQMGLSLFEEKSDSSKEKKFKQKFVAKTTLDEKQINEVMNAVKRYPTVTPRHLRLVAKNEEIDVSDFGSVGAKTQRKWIKVSAGALFRLKLDLHVAGSDKFAAEAFLPLWPKEKAAGWMILAADLDTDQLLSFSYVPPVRGSQCARIEVKMPSKSGRFILSLVMMSDCYLGIDQEYSIPVEVC</sequence>
<keyword evidence="7" id="KW-0143">Chaperone</keyword>
<dbReference type="AlphaFoldDB" id="A0A8S1HXM8"/>
<comment type="subcellular location">
    <subcellularLocation>
        <location evidence="2">Endoplasmic reticulum</location>
    </subcellularLocation>
    <subcellularLocation>
        <location evidence="1">Membrane</location>
        <topology evidence="1">Multi-pass membrane protein</topology>
    </subcellularLocation>
</comment>
<evidence type="ECO:0000256" key="5">
    <source>
        <dbReference type="ARBA" id="ARBA00022989"/>
    </source>
</evidence>
<dbReference type="InterPro" id="IPR004179">
    <property type="entry name" value="Sec63-dom"/>
</dbReference>
<dbReference type="OrthoDB" id="5575at2759"/>
<evidence type="ECO:0000256" key="2">
    <source>
        <dbReference type="ARBA" id="ARBA00004240"/>
    </source>
</evidence>
<feature type="domain" description="SEC63" evidence="8">
    <location>
        <begin position="128"/>
        <end position="219"/>
    </location>
</feature>
<keyword evidence="5" id="KW-1133">Transmembrane helix</keyword>
<dbReference type="InterPro" id="IPR035892">
    <property type="entry name" value="C2_domain_sf"/>
</dbReference>
<keyword evidence="4" id="KW-0256">Endoplasmic reticulum</keyword>
<dbReference type="SUPFAM" id="SSF81296">
    <property type="entry name" value="E set domains"/>
    <property type="match status" value="1"/>
</dbReference>
<evidence type="ECO:0000313" key="10">
    <source>
        <dbReference type="Proteomes" id="UP000835052"/>
    </source>
</evidence>
<evidence type="ECO:0000256" key="4">
    <source>
        <dbReference type="ARBA" id="ARBA00022824"/>
    </source>
</evidence>
<evidence type="ECO:0000256" key="1">
    <source>
        <dbReference type="ARBA" id="ARBA00004141"/>
    </source>
</evidence>
<dbReference type="GO" id="GO:0016020">
    <property type="term" value="C:membrane"/>
    <property type="evidence" value="ECO:0007669"/>
    <property type="project" value="UniProtKB-SubCell"/>
</dbReference>
<name>A0A8S1HXM8_9PELO</name>
<gene>
    <name evidence="9" type="ORF">CAUJ_LOCUS16111</name>
</gene>
<evidence type="ECO:0000313" key="9">
    <source>
        <dbReference type="EMBL" id="CAD6200214.1"/>
    </source>
</evidence>
<dbReference type="Gene3D" id="2.60.40.150">
    <property type="entry name" value="C2 domain"/>
    <property type="match status" value="1"/>
</dbReference>
<evidence type="ECO:0000256" key="7">
    <source>
        <dbReference type="ARBA" id="ARBA00023186"/>
    </source>
</evidence>
<proteinExistence type="predicted"/>
<dbReference type="InterPro" id="IPR014756">
    <property type="entry name" value="Ig_E-set"/>
</dbReference>
<evidence type="ECO:0000256" key="6">
    <source>
        <dbReference type="ARBA" id="ARBA00023136"/>
    </source>
</evidence>
<organism evidence="9 10">
    <name type="scientific">Caenorhabditis auriculariae</name>
    <dbReference type="NCBI Taxonomy" id="2777116"/>
    <lineage>
        <taxon>Eukaryota</taxon>
        <taxon>Metazoa</taxon>
        <taxon>Ecdysozoa</taxon>
        <taxon>Nematoda</taxon>
        <taxon>Chromadorea</taxon>
        <taxon>Rhabditida</taxon>
        <taxon>Rhabditina</taxon>
        <taxon>Rhabditomorpha</taxon>
        <taxon>Rhabditoidea</taxon>
        <taxon>Rhabditidae</taxon>
        <taxon>Peloderinae</taxon>
        <taxon>Caenorhabditis</taxon>
    </lineage>
</organism>
<dbReference type="Pfam" id="PF02889">
    <property type="entry name" value="Sec63"/>
    <property type="match status" value="1"/>
</dbReference>
<dbReference type="PANTHER" id="PTHR24075">
    <property type="entry name" value="SEC63 DOMAIN-CONTAINING"/>
    <property type="match status" value="1"/>
</dbReference>
<reference evidence="9" key="1">
    <citation type="submission" date="2020-10" db="EMBL/GenBank/DDBJ databases">
        <authorList>
            <person name="Kikuchi T."/>
        </authorList>
    </citation>
    <scope>NUCLEOTIDE SEQUENCE</scope>
    <source>
        <strain evidence="9">NKZ352</strain>
    </source>
</reference>
<keyword evidence="10" id="KW-1185">Reference proteome</keyword>
<dbReference type="EMBL" id="CAJGYM010000256">
    <property type="protein sequence ID" value="CAD6200214.1"/>
    <property type="molecule type" value="Genomic_DNA"/>
</dbReference>
<keyword evidence="3" id="KW-0812">Transmembrane</keyword>
<dbReference type="Proteomes" id="UP000835052">
    <property type="component" value="Unassembled WGS sequence"/>
</dbReference>
<comment type="caution">
    <text evidence="9">The sequence shown here is derived from an EMBL/GenBank/DDBJ whole genome shotgun (WGS) entry which is preliminary data.</text>
</comment>
<keyword evidence="6" id="KW-0472">Membrane</keyword>
<evidence type="ECO:0000256" key="3">
    <source>
        <dbReference type="ARBA" id="ARBA00022692"/>
    </source>
</evidence>
<dbReference type="GO" id="GO:0005783">
    <property type="term" value="C:endoplasmic reticulum"/>
    <property type="evidence" value="ECO:0007669"/>
    <property type="project" value="UniProtKB-SubCell"/>
</dbReference>
<dbReference type="GO" id="GO:0003723">
    <property type="term" value="F:RNA binding"/>
    <property type="evidence" value="ECO:0007669"/>
    <property type="project" value="TreeGrafter"/>
</dbReference>
<protein>
    <recommendedName>
        <fullName evidence="8">SEC63 domain-containing protein</fullName>
    </recommendedName>
</protein>